<sequence length="245" mass="27002">MQTWIPKELDPKCSGESPSNRNSHTHPTGKQVVLLSCSEHPDTERNSARPPGGPGLRWECPWLWKPGHLLRRKPGSWTNQTRLWFQGRFSNWMLLRLLEVLVLSSLCSTMLLPNGTKEDSKEDDGSTTDPNTHYWDGPDSDHSTDPTEKTPVWTGISREGLLPLPPAEEPPVPTLPNSSFLDASRAFGSTSPVVPPVPDTTICDFLMSSPVPPPIDQIPYFCFCSHCKGTAGPKGDRGDRGPPGM</sequence>
<protein>
    <submittedName>
        <fullName evidence="2">Uncharacterized protein</fullName>
    </submittedName>
</protein>
<organism evidence="2 3">
    <name type="scientific">Channa striata</name>
    <name type="common">Snakehead murrel</name>
    <name type="synonym">Ophicephalus striatus</name>
    <dbReference type="NCBI Taxonomy" id="64152"/>
    <lineage>
        <taxon>Eukaryota</taxon>
        <taxon>Metazoa</taxon>
        <taxon>Chordata</taxon>
        <taxon>Craniata</taxon>
        <taxon>Vertebrata</taxon>
        <taxon>Euteleostomi</taxon>
        <taxon>Actinopterygii</taxon>
        <taxon>Neopterygii</taxon>
        <taxon>Teleostei</taxon>
        <taxon>Neoteleostei</taxon>
        <taxon>Acanthomorphata</taxon>
        <taxon>Anabantaria</taxon>
        <taxon>Anabantiformes</taxon>
        <taxon>Channoidei</taxon>
        <taxon>Channidae</taxon>
        <taxon>Channa</taxon>
    </lineage>
</organism>
<feature type="compositionally biased region" description="Basic and acidic residues" evidence="1">
    <location>
        <begin position="139"/>
        <end position="148"/>
    </location>
</feature>
<dbReference type="AlphaFoldDB" id="A0AA88LS06"/>
<comment type="caution">
    <text evidence="2">The sequence shown here is derived from an EMBL/GenBank/DDBJ whole genome shotgun (WGS) entry which is preliminary data.</text>
</comment>
<feature type="compositionally biased region" description="Polar residues" evidence="1">
    <location>
        <begin position="16"/>
        <end position="28"/>
    </location>
</feature>
<feature type="region of interest" description="Disordered" evidence="1">
    <location>
        <begin position="113"/>
        <end position="152"/>
    </location>
</feature>
<proteinExistence type="predicted"/>
<dbReference type="EMBL" id="JAUPFM010000018">
    <property type="protein sequence ID" value="KAK2822867.1"/>
    <property type="molecule type" value="Genomic_DNA"/>
</dbReference>
<dbReference type="Proteomes" id="UP001187415">
    <property type="component" value="Unassembled WGS sequence"/>
</dbReference>
<evidence type="ECO:0000313" key="2">
    <source>
        <dbReference type="EMBL" id="KAK2822867.1"/>
    </source>
</evidence>
<feature type="region of interest" description="Disordered" evidence="1">
    <location>
        <begin position="157"/>
        <end position="176"/>
    </location>
</feature>
<feature type="compositionally biased region" description="Pro residues" evidence="1">
    <location>
        <begin position="163"/>
        <end position="174"/>
    </location>
</feature>
<feature type="region of interest" description="Disordered" evidence="1">
    <location>
        <begin position="1"/>
        <end position="28"/>
    </location>
</feature>
<keyword evidence="3" id="KW-1185">Reference proteome</keyword>
<evidence type="ECO:0000256" key="1">
    <source>
        <dbReference type="SAM" id="MobiDB-lite"/>
    </source>
</evidence>
<accession>A0AA88LS06</accession>
<reference evidence="2" key="1">
    <citation type="submission" date="2023-07" db="EMBL/GenBank/DDBJ databases">
        <title>Chromosome-level Genome Assembly of Striped Snakehead (Channa striata).</title>
        <authorList>
            <person name="Liu H."/>
        </authorList>
    </citation>
    <scope>NUCLEOTIDE SEQUENCE</scope>
    <source>
        <strain evidence="2">Gz</strain>
        <tissue evidence="2">Muscle</tissue>
    </source>
</reference>
<evidence type="ECO:0000313" key="3">
    <source>
        <dbReference type="Proteomes" id="UP001187415"/>
    </source>
</evidence>
<name>A0AA88LS06_CHASR</name>
<gene>
    <name evidence="2" type="ORF">Q5P01_022932</name>
</gene>